<evidence type="ECO:0000313" key="3">
    <source>
        <dbReference type="Proteomes" id="UP000050424"/>
    </source>
</evidence>
<feature type="compositionally biased region" description="Low complexity" evidence="1">
    <location>
        <begin position="140"/>
        <end position="149"/>
    </location>
</feature>
<accession>A0A0P7BHH9</accession>
<evidence type="ECO:0008006" key="4">
    <source>
        <dbReference type="Google" id="ProtNLM"/>
    </source>
</evidence>
<feature type="compositionally biased region" description="Polar residues" evidence="1">
    <location>
        <begin position="184"/>
        <end position="197"/>
    </location>
</feature>
<dbReference type="Gene3D" id="2.60.120.650">
    <property type="entry name" value="Cupin"/>
    <property type="match status" value="1"/>
</dbReference>
<feature type="compositionally biased region" description="Polar residues" evidence="1">
    <location>
        <begin position="150"/>
        <end position="176"/>
    </location>
</feature>
<keyword evidence="3" id="KW-1185">Reference proteome</keyword>
<feature type="region of interest" description="Disordered" evidence="1">
    <location>
        <begin position="454"/>
        <end position="499"/>
    </location>
</feature>
<name>A0A0P7BHH9_9HYPO</name>
<feature type="region of interest" description="Disordered" evidence="1">
    <location>
        <begin position="115"/>
        <end position="218"/>
    </location>
</feature>
<evidence type="ECO:0000313" key="2">
    <source>
        <dbReference type="EMBL" id="KPM46432.1"/>
    </source>
</evidence>
<evidence type="ECO:0000256" key="1">
    <source>
        <dbReference type="SAM" id="MobiDB-lite"/>
    </source>
</evidence>
<feature type="compositionally biased region" description="Basic and acidic residues" evidence="1">
    <location>
        <begin position="123"/>
        <end position="136"/>
    </location>
</feature>
<gene>
    <name evidence="2" type="ORF">AK830_g15</name>
</gene>
<feature type="compositionally biased region" description="Basic and acidic residues" evidence="1">
    <location>
        <begin position="52"/>
        <end position="64"/>
    </location>
</feature>
<feature type="region of interest" description="Disordered" evidence="1">
    <location>
        <begin position="46"/>
        <end position="79"/>
    </location>
</feature>
<reference evidence="2 3" key="1">
    <citation type="submission" date="2015-09" db="EMBL/GenBank/DDBJ databases">
        <title>Draft genome of a European isolate of the apple canker pathogen Neonectria ditissima.</title>
        <authorList>
            <person name="Gomez-Cortecero A."/>
            <person name="Harrison R.J."/>
            <person name="Armitage A.D."/>
        </authorList>
    </citation>
    <scope>NUCLEOTIDE SEQUENCE [LARGE SCALE GENOMIC DNA]</scope>
    <source>
        <strain evidence="2 3">R09/05</strain>
    </source>
</reference>
<feature type="compositionally biased region" description="Polar residues" evidence="1">
    <location>
        <begin position="455"/>
        <end position="464"/>
    </location>
</feature>
<sequence>MSEPIPPRRKIDLLLSMANDLSTRYSVLEAFVAAKMDVISTIPAKPARRRVRSEEPTRGHHAEDDEHDDEDQRDDESRNSDEALVLVKSLVDLLTQIGKDTRALQSSANAIAAEIHNTSNNSADKKGNDPGGHEQDFMSDDVTMTDSSSEATMGQLSQVDTVAGATHSSTTSQHSDPNPDDGSESASSSETPTQQDASVSVSSTTISTSPANTTLSAADMGDRLVPALEKLAERNKTVKTFSVPRVNITLSQLQASINTDDEAWQYTSIAYKPGCKEDGYARVCISERRSEFDWSVFNRKVNRPSVEEAKAVFEIHCEDLTAVGTIGLALMYYGFWSYNEVYFGPGYKLWLLIAMHYTAKFYDLADCLLIAPSKLEQEGIDFRIEIVGRGEAIATEPGELHAIINYGAYAARSMNYLLAGDRLVADNLTYCSECGLASVYEKYGATLVGPPKPWSSRQMPTVSKNPRKRKAIEETPVDNPKMTSETMPKTASKTTTSMTAMTTRTSIALTRQLNKLEEQIRELDPRCKIPHISRHNATRIQLDVLTMAASIRSSTAIEKFINLVYEWRRRNVYVVISEDTGDVLQQYATRLKAVSGKSILSKFELRYAQSCIAREVDDRAREHGQLRRSKSSDEALAHRLEMDGPELKGHLEYGRRWNAVCGSFDGLLPFILICSTNPLHARKKAWKGLRDERLKALHGLLKDTYTEDHARTLKLHSQPESFLQPATDRILSLDHSLRAQLTSIPEFSILATCIIIDENTSLCGIEGFALLKLNSQVPGPESMLQKGSNVSVFGWRRVALGLIASGLAMTSILCLDVLSRAS</sequence>
<feature type="compositionally biased region" description="Low complexity" evidence="1">
    <location>
        <begin position="198"/>
        <end position="209"/>
    </location>
</feature>
<feature type="compositionally biased region" description="Acidic residues" evidence="1">
    <location>
        <begin position="65"/>
        <end position="74"/>
    </location>
</feature>
<dbReference type="EMBL" id="LKCW01000001">
    <property type="protein sequence ID" value="KPM46432.1"/>
    <property type="molecule type" value="Genomic_DNA"/>
</dbReference>
<dbReference type="AlphaFoldDB" id="A0A0P7BHH9"/>
<dbReference type="STRING" id="78410.A0A0P7BHH9"/>
<dbReference type="Proteomes" id="UP000050424">
    <property type="component" value="Unassembled WGS sequence"/>
</dbReference>
<comment type="caution">
    <text evidence="2">The sequence shown here is derived from an EMBL/GenBank/DDBJ whole genome shotgun (WGS) entry which is preliminary data.</text>
</comment>
<dbReference type="OrthoDB" id="1678912at2759"/>
<proteinExistence type="predicted"/>
<protein>
    <recommendedName>
        <fullName evidence="4">JmjC domain-containing protein</fullName>
    </recommendedName>
</protein>
<organism evidence="2 3">
    <name type="scientific">Neonectria ditissima</name>
    <dbReference type="NCBI Taxonomy" id="78410"/>
    <lineage>
        <taxon>Eukaryota</taxon>
        <taxon>Fungi</taxon>
        <taxon>Dikarya</taxon>
        <taxon>Ascomycota</taxon>
        <taxon>Pezizomycotina</taxon>
        <taxon>Sordariomycetes</taxon>
        <taxon>Hypocreomycetidae</taxon>
        <taxon>Hypocreales</taxon>
        <taxon>Nectriaceae</taxon>
        <taxon>Neonectria</taxon>
    </lineage>
</organism>
<feature type="compositionally biased region" description="Low complexity" evidence="1">
    <location>
        <begin position="486"/>
        <end position="499"/>
    </location>
</feature>